<name>A0A139LFM4_9BACE</name>
<dbReference type="Pfam" id="PF19783">
    <property type="entry name" value="DUF6268"/>
    <property type="match status" value="1"/>
</dbReference>
<dbReference type="InterPro" id="IPR046235">
    <property type="entry name" value="DUF6268"/>
</dbReference>
<evidence type="ECO:0000313" key="3">
    <source>
        <dbReference type="Proteomes" id="UP000070319"/>
    </source>
</evidence>
<evidence type="ECO:0000259" key="1">
    <source>
        <dbReference type="Pfam" id="PF19783"/>
    </source>
</evidence>
<evidence type="ECO:0000313" key="2">
    <source>
        <dbReference type="EMBL" id="KXT50247.1"/>
    </source>
</evidence>
<organism evidence="2">
    <name type="scientific">Bacteroides intestinalis</name>
    <dbReference type="NCBI Taxonomy" id="329854"/>
    <lineage>
        <taxon>Bacteria</taxon>
        <taxon>Pseudomonadati</taxon>
        <taxon>Bacteroidota</taxon>
        <taxon>Bacteroidia</taxon>
        <taxon>Bacteroidales</taxon>
        <taxon>Bacteroidaceae</taxon>
        <taxon>Bacteroides</taxon>
    </lineage>
</organism>
<sequence>MVKKIFLFALILTIFVAYKSLKEETKMKWISIATVLLVLVSVESTAQITIKTEYFGTSAYRDEHNQKVGSSKGSAMVYHGSANLPLSMKKNESNQPTIWGIGLSGDYASLNNKNIAEPLVLSEILNLQMSLFHVRPLSEKWSMMASVGVGVYTDDTRFSRLRFRNVLGSAGLVFVRRILPNLELGAGLALNNAFGYPMAFPALYVNWNYGHKLTCSFSALDGANLAVGYNVDKAFSISFITEMGGQMALTELNGNDKIFTHQYIVVGFRPEFKVSKHISVPVTVGINAVRNAYYDGRSLSAFFKAMGREYDPCFQIAPYFSVSIVLQ</sequence>
<dbReference type="PATRIC" id="fig|329854.7.peg.2394"/>
<accession>A0A139LFM4</accession>
<dbReference type="EMBL" id="LTDF01000084">
    <property type="protein sequence ID" value="KXT50247.1"/>
    <property type="molecule type" value="Genomic_DNA"/>
</dbReference>
<dbReference type="AlphaFoldDB" id="A0A139LFM4"/>
<protein>
    <recommendedName>
        <fullName evidence="1">DUF6268 domain-containing protein</fullName>
    </recommendedName>
</protein>
<proteinExistence type="predicted"/>
<comment type="caution">
    <text evidence="2">The sequence shown here is derived from an EMBL/GenBank/DDBJ whole genome shotgun (WGS) entry which is preliminary data.</text>
</comment>
<reference evidence="2 3" key="1">
    <citation type="submission" date="2016-02" db="EMBL/GenBank/DDBJ databases">
        <authorList>
            <person name="Wen L."/>
            <person name="He K."/>
            <person name="Yang H."/>
        </authorList>
    </citation>
    <scope>NUCLEOTIDE SEQUENCE [LARGE SCALE GENOMIC DNA]</scope>
    <source>
        <strain evidence="2 3">KLE1704</strain>
    </source>
</reference>
<gene>
    <name evidence="2" type="ORF">HMPREF2531_02351</name>
</gene>
<feature type="domain" description="DUF6268" evidence="1">
    <location>
        <begin position="44"/>
        <end position="324"/>
    </location>
</feature>
<dbReference type="Proteomes" id="UP000070319">
    <property type="component" value="Unassembled WGS sequence"/>
</dbReference>